<reference evidence="2" key="1">
    <citation type="journal article" date="2020" name="Microb. Genom.">
        <title>Genetic diversity of clinical and environmental Mucorales isolates obtained from an investigation of mucormycosis cases among solid organ transplant recipients.</title>
        <authorList>
            <person name="Nguyen M.H."/>
            <person name="Kaul D."/>
            <person name="Muto C."/>
            <person name="Cheng S.J."/>
            <person name="Richter R.A."/>
            <person name="Bruno V.M."/>
            <person name="Liu G."/>
            <person name="Beyhan S."/>
            <person name="Sundermann A.J."/>
            <person name="Mounaud S."/>
            <person name="Pasculle A.W."/>
            <person name="Nierman W.C."/>
            <person name="Driscoll E."/>
            <person name="Cumbie R."/>
            <person name="Clancy C.J."/>
            <person name="Dupont C.L."/>
        </authorList>
    </citation>
    <scope>NUCLEOTIDE SEQUENCE</scope>
    <source>
        <strain evidence="2">GL16</strain>
    </source>
</reference>
<feature type="compositionally biased region" description="Polar residues" evidence="1">
    <location>
        <begin position="1"/>
        <end position="10"/>
    </location>
</feature>
<accession>A0A9P6XWP8</accession>
<feature type="compositionally biased region" description="Basic and acidic residues" evidence="1">
    <location>
        <begin position="32"/>
        <end position="46"/>
    </location>
</feature>
<feature type="region of interest" description="Disordered" evidence="1">
    <location>
        <begin position="1"/>
        <end position="46"/>
    </location>
</feature>
<name>A0A9P6XWP8_RHIOR</name>
<gene>
    <name evidence="2" type="ORF">G6F51_012227</name>
</gene>
<proteinExistence type="predicted"/>
<dbReference type="Proteomes" id="UP000717996">
    <property type="component" value="Unassembled WGS sequence"/>
</dbReference>
<feature type="compositionally biased region" description="Polar residues" evidence="1">
    <location>
        <begin position="18"/>
        <end position="28"/>
    </location>
</feature>
<evidence type="ECO:0000256" key="1">
    <source>
        <dbReference type="SAM" id="MobiDB-lite"/>
    </source>
</evidence>
<dbReference type="EMBL" id="JAANIT010003392">
    <property type="protein sequence ID" value="KAG1534212.1"/>
    <property type="molecule type" value="Genomic_DNA"/>
</dbReference>
<dbReference type="AlphaFoldDB" id="A0A9P6XWP8"/>
<protein>
    <submittedName>
        <fullName evidence="2">Uncharacterized protein</fullName>
    </submittedName>
</protein>
<evidence type="ECO:0000313" key="3">
    <source>
        <dbReference type="Proteomes" id="UP000717996"/>
    </source>
</evidence>
<sequence>MEATGSTSMAGFSDHSRLPTSMESNTSPMEVHANEIHTRRTDGCERSSTEVSLFRDCRTVTFSRQKLPVELFAI</sequence>
<comment type="caution">
    <text evidence="2">The sequence shown here is derived from an EMBL/GenBank/DDBJ whole genome shotgun (WGS) entry which is preliminary data.</text>
</comment>
<evidence type="ECO:0000313" key="2">
    <source>
        <dbReference type="EMBL" id="KAG1534212.1"/>
    </source>
</evidence>
<organism evidence="2 3">
    <name type="scientific">Rhizopus oryzae</name>
    <name type="common">Mucormycosis agent</name>
    <name type="synonym">Rhizopus arrhizus var. delemar</name>
    <dbReference type="NCBI Taxonomy" id="64495"/>
    <lineage>
        <taxon>Eukaryota</taxon>
        <taxon>Fungi</taxon>
        <taxon>Fungi incertae sedis</taxon>
        <taxon>Mucoromycota</taxon>
        <taxon>Mucoromycotina</taxon>
        <taxon>Mucoromycetes</taxon>
        <taxon>Mucorales</taxon>
        <taxon>Mucorineae</taxon>
        <taxon>Rhizopodaceae</taxon>
        <taxon>Rhizopus</taxon>
    </lineage>
</organism>